<sequence>MAQVSWRAPEELVKRVQLTAKQQGMSMNEYVTKVLDAATNPDLAEDATTRTRERLRRAGLLWESSQPVAHRPDPKLVEEAGRKAASVGPLMSDLVSEGRGPR</sequence>
<evidence type="ECO:0000313" key="3">
    <source>
        <dbReference type="Proteomes" id="UP001165136"/>
    </source>
</evidence>
<dbReference type="GO" id="GO:0006355">
    <property type="term" value="P:regulation of DNA-templated transcription"/>
    <property type="evidence" value="ECO:0007669"/>
    <property type="project" value="InterPro"/>
</dbReference>
<reference evidence="2" key="1">
    <citation type="submission" date="2023-03" db="EMBL/GenBank/DDBJ databases">
        <title>Amycolatopsis taiwanensis NBRC 103393.</title>
        <authorList>
            <person name="Ichikawa N."/>
            <person name="Sato H."/>
            <person name="Tonouchi N."/>
        </authorList>
    </citation>
    <scope>NUCLEOTIDE SEQUENCE</scope>
    <source>
        <strain evidence="2">NBRC 103393</strain>
    </source>
</reference>
<dbReference type="RefSeq" id="WP_027942196.1">
    <property type="nucleotide sequence ID" value="NZ_BSTI01000011.1"/>
</dbReference>
<proteinExistence type="predicted"/>
<dbReference type="EMBL" id="BSTI01000011">
    <property type="protein sequence ID" value="GLY68304.1"/>
    <property type="molecule type" value="Genomic_DNA"/>
</dbReference>
<dbReference type="InterPro" id="IPR013321">
    <property type="entry name" value="Arc_rbn_hlx_hlx"/>
</dbReference>
<dbReference type="InterPro" id="IPR010985">
    <property type="entry name" value="Ribbon_hlx_hlx"/>
</dbReference>
<evidence type="ECO:0000313" key="2">
    <source>
        <dbReference type="EMBL" id="GLY68304.1"/>
    </source>
</evidence>
<dbReference type="SUPFAM" id="SSF47598">
    <property type="entry name" value="Ribbon-helix-helix"/>
    <property type="match status" value="1"/>
</dbReference>
<dbReference type="InterPro" id="IPR008651">
    <property type="entry name" value="Uncharacterised_HicB"/>
</dbReference>
<name>A0A9W6VID2_9PSEU</name>
<keyword evidence="3" id="KW-1185">Reference proteome</keyword>
<protein>
    <submittedName>
        <fullName evidence="2">Uncharacterized protein</fullName>
    </submittedName>
</protein>
<feature type="region of interest" description="Disordered" evidence="1">
    <location>
        <begin position="79"/>
        <end position="102"/>
    </location>
</feature>
<evidence type="ECO:0000256" key="1">
    <source>
        <dbReference type="SAM" id="MobiDB-lite"/>
    </source>
</evidence>
<organism evidence="2 3">
    <name type="scientific">Amycolatopsis taiwanensis</name>
    <dbReference type="NCBI Taxonomy" id="342230"/>
    <lineage>
        <taxon>Bacteria</taxon>
        <taxon>Bacillati</taxon>
        <taxon>Actinomycetota</taxon>
        <taxon>Actinomycetes</taxon>
        <taxon>Pseudonocardiales</taxon>
        <taxon>Pseudonocardiaceae</taxon>
        <taxon>Amycolatopsis</taxon>
    </lineage>
</organism>
<accession>A0A9W6VID2</accession>
<dbReference type="Proteomes" id="UP001165136">
    <property type="component" value="Unassembled WGS sequence"/>
</dbReference>
<dbReference type="AlphaFoldDB" id="A0A9W6VID2"/>
<comment type="caution">
    <text evidence="2">The sequence shown here is derived from an EMBL/GenBank/DDBJ whole genome shotgun (WGS) entry which is preliminary data.</text>
</comment>
<dbReference type="Gene3D" id="1.10.1220.10">
    <property type="entry name" value="Met repressor-like"/>
    <property type="match status" value="1"/>
</dbReference>
<dbReference type="Pfam" id="PF05534">
    <property type="entry name" value="HicB"/>
    <property type="match status" value="1"/>
</dbReference>
<gene>
    <name evidence="2" type="ORF">Atai01_49230</name>
</gene>